<evidence type="ECO:0000256" key="5">
    <source>
        <dbReference type="SAM" id="MobiDB-lite"/>
    </source>
</evidence>
<dbReference type="PANTHER" id="PTHR13396:SF5">
    <property type="entry name" value="NEDD4 FAMILY INTERACTING PROTEIN"/>
    <property type="match status" value="1"/>
</dbReference>
<comment type="subcellular location">
    <subcellularLocation>
        <location evidence="1">Membrane</location>
        <topology evidence="1">Multi-pass membrane protein</topology>
    </subcellularLocation>
</comment>
<feature type="region of interest" description="Disordered" evidence="5">
    <location>
        <begin position="1"/>
        <end position="121"/>
    </location>
</feature>
<dbReference type="PANTHER" id="PTHR13396">
    <property type="entry name" value="NEDD4 FAMILY INTERACTING PROTEIN 1/2"/>
    <property type="match status" value="1"/>
</dbReference>
<dbReference type="GO" id="GO:0048471">
    <property type="term" value="C:perinuclear region of cytoplasm"/>
    <property type="evidence" value="ECO:0007669"/>
    <property type="project" value="TreeGrafter"/>
</dbReference>
<name>A0A8H5G7H3_9AGAR</name>
<feature type="compositionally biased region" description="Polar residues" evidence="5">
    <location>
        <begin position="39"/>
        <end position="52"/>
    </location>
</feature>
<gene>
    <name evidence="7" type="ORF">D9756_003343</name>
</gene>
<evidence type="ECO:0008006" key="9">
    <source>
        <dbReference type="Google" id="ProtNLM"/>
    </source>
</evidence>
<evidence type="ECO:0000313" key="7">
    <source>
        <dbReference type="EMBL" id="KAF5359802.1"/>
    </source>
</evidence>
<keyword evidence="4 6" id="KW-0472">Membrane</keyword>
<dbReference type="GO" id="GO:0005794">
    <property type="term" value="C:Golgi apparatus"/>
    <property type="evidence" value="ECO:0007669"/>
    <property type="project" value="TreeGrafter"/>
</dbReference>
<reference evidence="7 8" key="1">
    <citation type="journal article" date="2020" name="ISME J.">
        <title>Uncovering the hidden diversity of litter-decomposition mechanisms in mushroom-forming fungi.</title>
        <authorList>
            <person name="Floudas D."/>
            <person name="Bentzer J."/>
            <person name="Ahren D."/>
            <person name="Johansson T."/>
            <person name="Persson P."/>
            <person name="Tunlid A."/>
        </authorList>
    </citation>
    <scope>NUCLEOTIDE SEQUENCE [LARGE SCALE GENOMIC DNA]</scope>
    <source>
        <strain evidence="7 8">CBS 146.42</strain>
    </source>
</reference>
<dbReference type="AlphaFoldDB" id="A0A8H5G7H3"/>
<dbReference type="InterPro" id="IPR019325">
    <property type="entry name" value="NEDD4/Bsd2"/>
</dbReference>
<protein>
    <recommendedName>
        <fullName evidence="9">Metal homeostatis protein bsd2</fullName>
    </recommendedName>
</protein>
<proteinExistence type="predicted"/>
<dbReference type="Pfam" id="PF10176">
    <property type="entry name" value="NEDD4_Bsd2"/>
    <property type="match status" value="1"/>
</dbReference>
<dbReference type="GO" id="GO:0005783">
    <property type="term" value="C:endoplasmic reticulum"/>
    <property type="evidence" value="ECO:0007669"/>
    <property type="project" value="TreeGrafter"/>
</dbReference>
<organism evidence="7 8">
    <name type="scientific">Leucocoprinus leucothites</name>
    <dbReference type="NCBI Taxonomy" id="201217"/>
    <lineage>
        <taxon>Eukaryota</taxon>
        <taxon>Fungi</taxon>
        <taxon>Dikarya</taxon>
        <taxon>Basidiomycota</taxon>
        <taxon>Agaricomycotina</taxon>
        <taxon>Agaricomycetes</taxon>
        <taxon>Agaricomycetidae</taxon>
        <taxon>Agaricales</taxon>
        <taxon>Agaricineae</taxon>
        <taxon>Agaricaceae</taxon>
        <taxon>Leucocoprinus</taxon>
    </lineage>
</organism>
<feature type="transmembrane region" description="Helical" evidence="6">
    <location>
        <begin position="334"/>
        <end position="355"/>
    </location>
</feature>
<feature type="transmembrane region" description="Helical" evidence="6">
    <location>
        <begin position="233"/>
        <end position="257"/>
    </location>
</feature>
<dbReference type="GO" id="GO:0030001">
    <property type="term" value="P:metal ion transport"/>
    <property type="evidence" value="ECO:0007669"/>
    <property type="project" value="InterPro"/>
</dbReference>
<dbReference type="CDD" id="cd22212">
    <property type="entry name" value="NDFIP-like"/>
    <property type="match status" value="1"/>
</dbReference>
<feature type="compositionally biased region" description="Pro residues" evidence="5">
    <location>
        <begin position="85"/>
        <end position="94"/>
    </location>
</feature>
<evidence type="ECO:0000256" key="2">
    <source>
        <dbReference type="ARBA" id="ARBA00022692"/>
    </source>
</evidence>
<dbReference type="GO" id="GO:0031398">
    <property type="term" value="P:positive regulation of protein ubiquitination"/>
    <property type="evidence" value="ECO:0007669"/>
    <property type="project" value="TreeGrafter"/>
</dbReference>
<evidence type="ECO:0000256" key="1">
    <source>
        <dbReference type="ARBA" id="ARBA00004141"/>
    </source>
</evidence>
<dbReference type="GO" id="GO:0007034">
    <property type="term" value="P:vacuolar transport"/>
    <property type="evidence" value="ECO:0007669"/>
    <property type="project" value="InterPro"/>
</dbReference>
<keyword evidence="2 6" id="KW-0812">Transmembrane</keyword>
<keyword evidence="8" id="KW-1185">Reference proteome</keyword>
<keyword evidence="3 6" id="KW-1133">Transmembrane helix</keyword>
<accession>A0A8H5G7H3</accession>
<dbReference type="GO" id="GO:0006511">
    <property type="term" value="P:ubiquitin-dependent protein catabolic process"/>
    <property type="evidence" value="ECO:0007669"/>
    <property type="project" value="TreeGrafter"/>
</dbReference>
<sequence length="424" mass="46099">MSSSIRYRPILPTTAQHAEREMEEAFESDNDDDADSVHESTPLTNTNSNGDDSTAADPLPGQHRRMTSSTIPGAYDFEREYEYDYPPPGSPPGPSASALPNDFGNTNGVLPSSPVQPPAPRRSFFRRIAGTLLPSHYVRVPTEAGSSRTIGGGTENDGVFANVMAKPQRPRVIRTENGETHMVPEEVQKEVPPSYAEAQADAVPPYWETTVHAPGGIDSGADMIIDDLPTGSFLVFCLNAFIAYFFQFVGFLLTYLLHTTHAAKYGSRAGLGFTLIQFGFYSRSGNSDGPGDMNNAADSSSGLFSMALNVTTDPSATTAPTPDDAILSIPSKDWLSFFFMTLGWFLVLSSLISFWRVKRWESALRAPAVTPTPEDLERERAVRRNIESVFGVSFGEDERPPAVSGSEAEAEARLTRDLRAAGLL</sequence>
<evidence type="ECO:0000313" key="8">
    <source>
        <dbReference type="Proteomes" id="UP000559027"/>
    </source>
</evidence>
<dbReference type="Proteomes" id="UP000559027">
    <property type="component" value="Unassembled WGS sequence"/>
</dbReference>
<evidence type="ECO:0000256" key="6">
    <source>
        <dbReference type="SAM" id="Phobius"/>
    </source>
</evidence>
<dbReference type="GO" id="GO:0016020">
    <property type="term" value="C:membrane"/>
    <property type="evidence" value="ECO:0007669"/>
    <property type="project" value="UniProtKB-SubCell"/>
</dbReference>
<evidence type="ECO:0000256" key="4">
    <source>
        <dbReference type="ARBA" id="ARBA00023136"/>
    </source>
</evidence>
<feature type="compositionally biased region" description="Acidic residues" evidence="5">
    <location>
        <begin position="21"/>
        <end position="34"/>
    </location>
</feature>
<evidence type="ECO:0000256" key="3">
    <source>
        <dbReference type="ARBA" id="ARBA00022989"/>
    </source>
</evidence>
<dbReference type="EMBL" id="JAACJO010000004">
    <property type="protein sequence ID" value="KAF5359802.1"/>
    <property type="molecule type" value="Genomic_DNA"/>
</dbReference>
<dbReference type="OrthoDB" id="10003116at2759"/>
<comment type="caution">
    <text evidence="7">The sequence shown here is derived from an EMBL/GenBank/DDBJ whole genome shotgun (WGS) entry which is preliminary data.</text>
</comment>